<dbReference type="InterPro" id="IPR036103">
    <property type="entry name" value="MYSc_Myo5"/>
</dbReference>
<dbReference type="PANTHER" id="PTHR13140">
    <property type="entry name" value="MYOSIN"/>
    <property type="match status" value="1"/>
</dbReference>
<dbReference type="EMBL" id="FQNF01000040">
    <property type="protein sequence ID" value="SGZ40128.1"/>
    <property type="molecule type" value="Genomic_DNA"/>
</dbReference>
<feature type="domain" description="Dilute" evidence="11">
    <location>
        <begin position="1280"/>
        <end position="1556"/>
    </location>
</feature>
<dbReference type="PROSITE" id="PS51126">
    <property type="entry name" value="DILUTE"/>
    <property type="match status" value="1"/>
</dbReference>
<proteinExistence type="inferred from homology"/>
<dbReference type="InterPro" id="IPR046943">
    <property type="entry name" value="Fungal_Myo2/2A_CBD"/>
</dbReference>
<dbReference type="SUPFAM" id="SSF52540">
    <property type="entry name" value="P-loop containing nucleoside triphosphate hydrolases"/>
    <property type="match status" value="2"/>
</dbReference>
<dbReference type="PANTHER" id="PTHR13140:SF706">
    <property type="entry name" value="DILUTE CLASS UNCONVENTIONAL MYOSIN, ISOFORM C"/>
    <property type="match status" value="1"/>
</dbReference>
<dbReference type="GO" id="GO:0030133">
    <property type="term" value="C:transport vesicle"/>
    <property type="evidence" value="ECO:0007669"/>
    <property type="project" value="EnsemblFungi"/>
</dbReference>
<feature type="domain" description="Myosin N-terminal SH3-like" evidence="13">
    <location>
        <begin position="13"/>
        <end position="68"/>
    </location>
</feature>
<dbReference type="Gene3D" id="1.20.5.190">
    <property type="match status" value="1"/>
</dbReference>
<dbReference type="PROSITE" id="PS51456">
    <property type="entry name" value="MYOSIN_MOTOR"/>
    <property type="match status" value="1"/>
</dbReference>
<dbReference type="InterPro" id="IPR001609">
    <property type="entry name" value="Myosin_head_motor_dom-like"/>
</dbReference>
<evidence type="ECO:0000259" key="12">
    <source>
        <dbReference type="PROSITE" id="PS51456"/>
    </source>
</evidence>
<evidence type="ECO:0000259" key="13">
    <source>
        <dbReference type="PROSITE" id="PS51844"/>
    </source>
</evidence>
<dbReference type="GO" id="GO:0034993">
    <property type="term" value="C:meiotic nuclear membrane microtubule tethering complex"/>
    <property type="evidence" value="ECO:0007669"/>
    <property type="project" value="EnsemblFungi"/>
</dbReference>
<dbReference type="OrthoDB" id="6108017at2759"/>
<dbReference type="GO" id="GO:0000011">
    <property type="term" value="P:vacuole inheritance"/>
    <property type="evidence" value="ECO:0007669"/>
    <property type="project" value="EnsemblFungi"/>
</dbReference>
<evidence type="ECO:0000256" key="9">
    <source>
        <dbReference type="PROSITE-ProRule" id="PRU00782"/>
    </source>
</evidence>
<dbReference type="CDD" id="cd15480">
    <property type="entry name" value="fMyo2p_CBD"/>
    <property type="match status" value="1"/>
</dbReference>
<evidence type="ECO:0000256" key="1">
    <source>
        <dbReference type="ARBA" id="ARBA00008314"/>
    </source>
</evidence>
<reference evidence="15" key="1">
    <citation type="submission" date="2016-11" db="EMBL/GenBank/DDBJ databases">
        <authorList>
            <person name="Guldener U."/>
        </authorList>
    </citation>
    <scope>NUCLEOTIDE SEQUENCE [LARGE SCALE GENOMIC DNA]</scope>
</reference>
<dbReference type="Gene3D" id="1.20.120.720">
    <property type="entry name" value="Myosin VI head, motor domain, U50 subdomain"/>
    <property type="match status" value="1"/>
</dbReference>
<evidence type="ECO:0000256" key="3">
    <source>
        <dbReference type="ARBA" id="ARBA00022741"/>
    </source>
</evidence>
<keyword evidence="5 10" id="KW-0175">Coiled coil</keyword>
<dbReference type="VEuPathDB" id="FungiDB:HGUI_02328"/>
<dbReference type="InterPro" id="IPR027417">
    <property type="entry name" value="P-loop_NTPase"/>
</dbReference>
<keyword evidence="8 9" id="KW-0009">Actin-binding</keyword>
<dbReference type="GO" id="GO:0005935">
    <property type="term" value="C:cellular bud neck"/>
    <property type="evidence" value="ECO:0007669"/>
    <property type="project" value="EnsemblFungi"/>
</dbReference>
<dbReference type="GO" id="GO:0005524">
    <property type="term" value="F:ATP binding"/>
    <property type="evidence" value="ECO:0007669"/>
    <property type="project" value="UniProtKB-UniRule"/>
</dbReference>
<dbReference type="Gene3D" id="1.20.5.4820">
    <property type="match status" value="1"/>
</dbReference>
<feature type="domain" description="Myosin motor" evidence="12">
    <location>
        <begin position="102"/>
        <end position="822"/>
    </location>
</feature>
<evidence type="ECO:0000256" key="10">
    <source>
        <dbReference type="SAM" id="Coils"/>
    </source>
</evidence>
<dbReference type="Gene3D" id="3.40.850.10">
    <property type="entry name" value="Kinesin motor domain"/>
    <property type="match status" value="1"/>
</dbReference>
<keyword evidence="15" id="KW-1185">Reference proteome</keyword>
<evidence type="ECO:0000256" key="2">
    <source>
        <dbReference type="ARBA" id="ARBA00022737"/>
    </source>
</evidence>
<dbReference type="GO" id="GO:0048313">
    <property type="term" value="P:Golgi inheritance"/>
    <property type="evidence" value="ECO:0007669"/>
    <property type="project" value="EnsemblFungi"/>
</dbReference>
<keyword evidence="7 9" id="KW-0505">Motor protein</keyword>
<dbReference type="GO" id="GO:0000132">
    <property type="term" value="P:establishment of mitotic spindle orientation"/>
    <property type="evidence" value="ECO:0007669"/>
    <property type="project" value="EnsemblFungi"/>
</dbReference>
<keyword evidence="6 9" id="KW-0518">Myosin</keyword>
<dbReference type="GO" id="GO:0007015">
    <property type="term" value="P:actin filament organization"/>
    <property type="evidence" value="ECO:0007669"/>
    <property type="project" value="TreeGrafter"/>
</dbReference>
<dbReference type="GO" id="GO:0000001">
    <property type="term" value="P:mitochondrion inheritance"/>
    <property type="evidence" value="ECO:0007669"/>
    <property type="project" value="EnsemblFungi"/>
</dbReference>
<dbReference type="GO" id="GO:0005516">
    <property type="term" value="F:calmodulin binding"/>
    <property type="evidence" value="ECO:0007669"/>
    <property type="project" value="EnsemblFungi"/>
</dbReference>
<organism evidence="14 15">
    <name type="scientific">Hanseniaspora guilliermondii</name>
    <dbReference type="NCBI Taxonomy" id="56406"/>
    <lineage>
        <taxon>Eukaryota</taxon>
        <taxon>Fungi</taxon>
        <taxon>Dikarya</taxon>
        <taxon>Ascomycota</taxon>
        <taxon>Saccharomycotina</taxon>
        <taxon>Saccharomycetes</taxon>
        <taxon>Saccharomycodales</taxon>
        <taxon>Saccharomycodaceae</taxon>
        <taxon>Hanseniaspora</taxon>
    </lineage>
</organism>
<evidence type="ECO:0000256" key="6">
    <source>
        <dbReference type="ARBA" id="ARBA00023123"/>
    </source>
</evidence>
<evidence type="ECO:0000256" key="4">
    <source>
        <dbReference type="ARBA" id="ARBA00022840"/>
    </source>
</evidence>
<dbReference type="Proteomes" id="UP000183365">
    <property type="component" value="Unassembled WGS sequence"/>
</dbReference>
<dbReference type="InterPro" id="IPR036961">
    <property type="entry name" value="Kinesin_motor_dom_sf"/>
</dbReference>
<dbReference type="GO" id="GO:0032432">
    <property type="term" value="C:actin filament bundle"/>
    <property type="evidence" value="ECO:0007669"/>
    <property type="project" value="EnsemblFungi"/>
</dbReference>
<dbReference type="GO" id="GO:0000146">
    <property type="term" value="F:microfilament motor activity"/>
    <property type="evidence" value="ECO:0007669"/>
    <property type="project" value="EnsemblFungi"/>
</dbReference>
<accession>A0A1L0B132</accession>
<dbReference type="Gene3D" id="1.10.10.820">
    <property type="match status" value="1"/>
</dbReference>
<dbReference type="Gene3D" id="1.20.58.530">
    <property type="match status" value="1"/>
</dbReference>
<comment type="similarity">
    <text evidence="1 9">Belongs to the TRAFAC class myosin-kinesin ATPase superfamily. Myosin family.</text>
</comment>
<dbReference type="GO" id="GO:0048312">
    <property type="term" value="P:intracellular distribution of mitochondria"/>
    <property type="evidence" value="ECO:0007669"/>
    <property type="project" value="EnsemblFungi"/>
</dbReference>
<dbReference type="GO" id="GO:0016459">
    <property type="term" value="C:myosin complex"/>
    <property type="evidence" value="ECO:0007669"/>
    <property type="project" value="UniProtKB-KW"/>
</dbReference>
<dbReference type="PRINTS" id="PR00193">
    <property type="entry name" value="MYOSINHEAVY"/>
</dbReference>
<feature type="coiled-coil region" evidence="10">
    <location>
        <begin position="957"/>
        <end position="1124"/>
    </location>
</feature>
<dbReference type="GO" id="GO:0000131">
    <property type="term" value="C:incipient cellular bud site"/>
    <property type="evidence" value="ECO:0007669"/>
    <property type="project" value="EnsemblFungi"/>
</dbReference>
<evidence type="ECO:0000256" key="5">
    <source>
        <dbReference type="ARBA" id="ARBA00023054"/>
    </source>
</evidence>
<dbReference type="InterPro" id="IPR002710">
    <property type="entry name" value="Dilute_dom"/>
</dbReference>
<dbReference type="InterPro" id="IPR004009">
    <property type="entry name" value="SH3_Myosin"/>
</dbReference>
<dbReference type="GO" id="GO:0031941">
    <property type="term" value="C:filamentous actin"/>
    <property type="evidence" value="ECO:0007669"/>
    <property type="project" value="EnsemblFungi"/>
</dbReference>
<dbReference type="Pfam" id="PF00063">
    <property type="entry name" value="Myosin_head"/>
    <property type="match status" value="1"/>
</dbReference>
<evidence type="ECO:0000256" key="8">
    <source>
        <dbReference type="ARBA" id="ARBA00023203"/>
    </source>
</evidence>
<keyword evidence="4 9" id="KW-0067">ATP-binding</keyword>
<keyword evidence="3 9" id="KW-0547">Nucleotide-binding</keyword>
<dbReference type="GO" id="GO:0006898">
    <property type="term" value="P:receptor-mediated endocytosis"/>
    <property type="evidence" value="ECO:0007669"/>
    <property type="project" value="EnsemblFungi"/>
</dbReference>
<protein>
    <submittedName>
        <fullName evidence="14">Probable Myosin-2</fullName>
    </submittedName>
</protein>
<name>A0A1L0B132_9ASCO</name>
<dbReference type="GO" id="GO:0031267">
    <property type="term" value="F:small GTPase binding"/>
    <property type="evidence" value="ECO:0007669"/>
    <property type="project" value="EnsemblFungi"/>
</dbReference>
<sequence length="1633" mass="185862">MSPKDNSIDSHYQTGTRCWYPNKENGWIGGEILSKNYDEVNNLYNLELKLENGNVVKIESDNLTENDLTDFADSDVQKAISEATNGKVSSFLPLLRNPPILESTEDLTSLSYLNEPAVLHAIKARYSQLNIYSYSGIVLIAANPFDKVDELYSRDMIQAYAGRRRGELEPHLFAIAEEAYSMMKNEGKNQTIVVSGESGAGKTVSAKYIMRYFASVEDIHKNGTNIASENESDIEDEMISETEKKILATNPIMEAFGNAKTTRNDNSSRFGKYLEILFDENTSIIGAKIRTYLLERSRLVFQPESERNYHIFYQMLKGLTAEQREEFSLKNIEDYKYLNQGGCYEIENVDDKKEYQITCDALALVGIDEEKQHKIFRTLAALLHIGNIEITKTRSDASLSSEEPNLQIACKLLGLDPLMFAKWICKKQITTRSEKIISNLSYDQAIVARDSVAKFIYSALFDWLVENINITLCNPEIEHKVKNFIGVLDIYGFEHFKKNSFEQFCINYANEKLQQEFNQHVFKLEQEEYINEKIEWSFIEFNDNQPCIDLIENKVGILSLLDEESRLPAGNDKSWSTKLYDTLDKPPTNKTFKKPRFGQDKFIVKHYALDVEYDSEGFIEKNRDTVSEGHLEVLKKSTSDILIDLLKIIDERAAALETKEQEQAASNGGKKPIGKIGQKKKPTLGSIFKNSLVELMDTINSTNVHYIRCIKPNDAKAAWNFDSLMVLSQLRACGVLETIRISCAGFPTRWTYDEFVSRYHILAPSEHWSKLYNSQDLKKEDIKELTEKVLSLTNTDDTKYQLGLNKIFFKSGMLAHLEKLRNNKQQQAIIQIQKKIKAKFWRKWYLEVIGSIRDLTSVIKGEYLRRVVDTEMKTDIAVDIQKTIKGLKVRKDTNQIISSVIRIQSVLRMLEHQKQFAVQRDNNAATVLQKKIRALQPRREFLHKKKSTVVVQSLIRRRFAKAKLNHLKKEAESVNNLKEVSYQLENKVIQLSESLAEKIKENKELNIRISELQESLSSNVDLQEALKLENENSKKSIEELNSEHTESVKSYEEKLQAAKANMEAVLVEVEEIKAAKEELKKEIKEKLEELNKTRDELSSTNTLNTDLQNEVASLKSEIQRLQSALASGATLSSAANITSGASDFVAGGSRSIIASPVKHELHSSPVNKRYSHISQQAMLDSPGSLISGMNDEMNFGMGDDRSITAIMNDINDELYTLFNDTGPLISEIVSGLLSNFKTPETSTSVNLSRKEVLYPARILIIILSDMWRLGLTKQSENFLAEVLSTIQKIVSGIKGADLIPGGAFWLTNVRELYSFVVYAEKTILHDDSYVDGVDDAEFKEYLKLIADLRDDFEALSYNVYNLWVKKLEKDLEKKIVPAVVLSQSLPGFVSSENNNLLPKFFNSGSPTYKMDDILTFLNNIYWSLKNYHVEAEIFTSITTTLLKFIDAVAFNDIIMRKNFLSWKRGLQLHYNVTRLEEWCKGHHIAVGPDCLKHIMQVAKLLQIKKATVEDIDIVFEVCSALKPVQIQKLLTLYAIADYETPFPENISKYLAQKVKNSGEEDNVGSKGNKPVFLPSNSGPFKDPYASLPTREFGKIEAYIPTWLNLPITKQIVKLVTEHVQYQENGDIMDSNGI</sequence>
<dbReference type="SMART" id="SM00242">
    <property type="entry name" value="MYSc"/>
    <property type="match status" value="1"/>
</dbReference>
<dbReference type="GO" id="GO:0005934">
    <property type="term" value="C:cellular bud tip"/>
    <property type="evidence" value="ECO:0007669"/>
    <property type="project" value="EnsemblFungi"/>
</dbReference>
<dbReference type="GO" id="GO:0006904">
    <property type="term" value="P:vesicle docking involved in exocytosis"/>
    <property type="evidence" value="ECO:0007669"/>
    <property type="project" value="EnsemblFungi"/>
</dbReference>
<gene>
    <name evidence="14" type="ORF">HGUI_02328</name>
</gene>
<evidence type="ECO:0000259" key="11">
    <source>
        <dbReference type="PROSITE" id="PS51126"/>
    </source>
</evidence>
<keyword evidence="2" id="KW-0677">Repeat</keyword>
<dbReference type="CDD" id="cd01380">
    <property type="entry name" value="MYSc_Myo5"/>
    <property type="match status" value="1"/>
</dbReference>
<feature type="binding site" evidence="9">
    <location>
        <begin position="196"/>
        <end position="203"/>
    </location>
    <ligand>
        <name>ATP</name>
        <dbReference type="ChEBI" id="CHEBI:30616"/>
    </ligand>
</feature>
<dbReference type="GO" id="GO:0043332">
    <property type="term" value="C:mating projection tip"/>
    <property type="evidence" value="ECO:0007669"/>
    <property type="project" value="EnsemblFungi"/>
</dbReference>
<dbReference type="Pfam" id="PF01843">
    <property type="entry name" value="DIL"/>
    <property type="match status" value="1"/>
</dbReference>
<dbReference type="GO" id="GO:0071563">
    <property type="term" value="C:Myo2p-Vac17p-Vac8p transport complex"/>
    <property type="evidence" value="ECO:0007669"/>
    <property type="project" value="EnsemblFungi"/>
</dbReference>
<feature type="region of interest" description="Actin-binding" evidence="9">
    <location>
        <begin position="692"/>
        <end position="714"/>
    </location>
</feature>
<dbReference type="FunFam" id="1.10.10.820:FF:000001">
    <property type="entry name" value="Myosin heavy chain"/>
    <property type="match status" value="1"/>
</dbReference>
<dbReference type="GO" id="GO:0051015">
    <property type="term" value="F:actin filament binding"/>
    <property type="evidence" value="ECO:0007669"/>
    <property type="project" value="EnsemblFungi"/>
</dbReference>
<dbReference type="SMART" id="SM01132">
    <property type="entry name" value="DIL"/>
    <property type="match status" value="1"/>
</dbReference>
<dbReference type="GO" id="GO:0045033">
    <property type="term" value="P:peroxisome inheritance"/>
    <property type="evidence" value="ECO:0007669"/>
    <property type="project" value="EnsemblFungi"/>
</dbReference>
<dbReference type="GO" id="GO:0000329">
    <property type="term" value="C:fungal-type vacuole membrane"/>
    <property type="evidence" value="ECO:0007669"/>
    <property type="project" value="EnsemblFungi"/>
</dbReference>
<dbReference type="PROSITE" id="PS51844">
    <property type="entry name" value="SH3_LIKE"/>
    <property type="match status" value="1"/>
</dbReference>
<evidence type="ECO:0000313" key="15">
    <source>
        <dbReference type="Proteomes" id="UP000183365"/>
    </source>
</evidence>
<evidence type="ECO:0000313" key="14">
    <source>
        <dbReference type="EMBL" id="SGZ40128.1"/>
    </source>
</evidence>
<dbReference type="SUPFAM" id="SSF50084">
    <property type="entry name" value="Myosin S1 fragment, N-terminal domain"/>
    <property type="match status" value="1"/>
</dbReference>
<dbReference type="GO" id="GO:0030050">
    <property type="term" value="P:vesicle transport along actin filament"/>
    <property type="evidence" value="ECO:0007669"/>
    <property type="project" value="EnsemblFungi"/>
</dbReference>
<dbReference type="GO" id="GO:0007107">
    <property type="term" value="P:membrane addition at site of cytokinesis"/>
    <property type="evidence" value="ECO:0007669"/>
    <property type="project" value="EnsemblFungi"/>
</dbReference>
<evidence type="ECO:0000256" key="7">
    <source>
        <dbReference type="ARBA" id="ARBA00023175"/>
    </source>
</evidence>